<dbReference type="Pfam" id="PF00391">
    <property type="entry name" value="PEP-utilizers"/>
    <property type="match status" value="1"/>
</dbReference>
<evidence type="ECO:0000256" key="11">
    <source>
        <dbReference type="ARBA" id="ARBA00022840"/>
    </source>
</evidence>
<evidence type="ECO:0000256" key="9">
    <source>
        <dbReference type="ARBA" id="ARBA00022741"/>
    </source>
</evidence>
<proteinExistence type="inferred from homology"/>
<dbReference type="STRING" id="65393.PCC7424_1972"/>
<keyword evidence="9" id="KW-0547">Nucleotide-binding</keyword>
<sequence length="770" mass="86200">MDQSIFWLEQIEPSQRLFVGDKALILSQLLQQGFPVVPGFVIGAGAFHQFLQQLDDPDCLLADFPASSLYLDVDNPQALQLVARQSRQAILRKPFSVEWLSALGEAGTQLKTQFLILRASITHPGETVAEDTPLLRSQVCLNRPEQLELSLKTLWAELFSSKSLFYWQRIGVGLEKINLAVLVQPLTNAIASGIAQIEPEYFIVEGSWGLGHSLLFGEVLPDRYRIEASTGRIETQELGNKTRAYRLRDQSVSVSTLENCLESYLLSQEEQENYCLTEAFLVKLTEMLQNLQIKSSCIEWTLTQLAQDTQPQFYLVQSKLNQDKIFSDAISTFAPNMTDSQPILTGLSASPGIIYAQAYVLTETNSSLKTIPEGHILVAKSIVPDWLPWIKKTVGIIAEEGGITSHAAIIARELGIPAIVGAKGATQLLKTGKSIQLDGDQGTIYLTENKVPQSDNIPTEDIKLSSQLVTFNYPIGTQLMVNLSQLSSLNYALTLPVDGIGLLRSELMLLELLAQQSLKEWLHPAQQSLFVRQWSKIISQFARNFAPRPVFYRSLDWIGNLEDRPDSDRQFFRSFLGKRGTYTYHLDTSLFDLELQALEQVYQSDNINLKLILPFVRSLEEFKFCHHRIEQTDLIQKQSFQLWIMAEVPSVIFLLPQYIEAGVQGIAIGTNDLTQLLLGVDREEGKLGQDYNATHPAMLAALKQLITQAKAGGIPCSICGQAPVQYPQLIDHLINWGITSISVEPEAVEKIYRAIARAEQRLILNQSRIN</sequence>
<evidence type="ECO:0000256" key="6">
    <source>
        <dbReference type="ARBA" id="ARBA00021623"/>
    </source>
</evidence>
<dbReference type="GO" id="GO:0008986">
    <property type="term" value="F:pyruvate, water dikinase activity"/>
    <property type="evidence" value="ECO:0007669"/>
    <property type="project" value="UniProtKB-EC"/>
</dbReference>
<evidence type="ECO:0000256" key="8">
    <source>
        <dbReference type="ARBA" id="ARBA00022723"/>
    </source>
</evidence>
<comment type="similarity">
    <text evidence="4">Belongs to the PEP-utilizing enzyme family.</text>
</comment>
<keyword evidence="12" id="KW-0460">Magnesium</keyword>
<dbReference type="eggNOG" id="COG1080">
    <property type="taxonomic scope" value="Bacteria"/>
</dbReference>
<keyword evidence="7" id="KW-0808">Transferase</keyword>
<name>B7KDV0_GLOC7</name>
<evidence type="ECO:0000313" key="18">
    <source>
        <dbReference type="EMBL" id="ACK70402.1"/>
    </source>
</evidence>
<evidence type="ECO:0000256" key="2">
    <source>
        <dbReference type="ARBA" id="ARBA00002988"/>
    </source>
</evidence>
<evidence type="ECO:0000256" key="14">
    <source>
        <dbReference type="ARBA" id="ARBA00047700"/>
    </source>
</evidence>
<dbReference type="InterPro" id="IPR036637">
    <property type="entry name" value="Phosphohistidine_dom_sf"/>
</dbReference>
<evidence type="ECO:0000256" key="10">
    <source>
        <dbReference type="ARBA" id="ARBA00022777"/>
    </source>
</evidence>
<dbReference type="PROSITE" id="PS00370">
    <property type="entry name" value="PEP_ENZYMES_PHOS_SITE"/>
    <property type="match status" value="1"/>
</dbReference>
<feature type="domain" description="Pyruvate phosphate dikinase AMP/ATP-binding" evidence="16">
    <location>
        <begin position="19"/>
        <end position="319"/>
    </location>
</feature>
<dbReference type="PANTHER" id="PTHR43030">
    <property type="entry name" value="PHOSPHOENOLPYRUVATE SYNTHASE"/>
    <property type="match status" value="1"/>
</dbReference>
<dbReference type="AlphaFoldDB" id="B7KDV0"/>
<reference evidence="19" key="1">
    <citation type="journal article" date="2011" name="MBio">
        <title>Novel metabolic attributes of the genus Cyanothece, comprising a group of unicellular nitrogen-fixing Cyanobacteria.</title>
        <authorList>
            <person name="Bandyopadhyay A."/>
            <person name="Elvitigala T."/>
            <person name="Welsh E."/>
            <person name="Stockel J."/>
            <person name="Liberton M."/>
            <person name="Min H."/>
            <person name="Sherman L.A."/>
            <person name="Pakrasi H.B."/>
        </authorList>
    </citation>
    <scope>NUCLEOTIDE SEQUENCE [LARGE SCALE GENOMIC DNA]</scope>
    <source>
        <strain evidence="19">PCC 7424</strain>
    </source>
</reference>
<feature type="domain" description="PEP-utilising enzyme C-terminal" evidence="17">
    <location>
        <begin position="477"/>
        <end position="758"/>
    </location>
</feature>
<evidence type="ECO:0000256" key="7">
    <source>
        <dbReference type="ARBA" id="ARBA00022679"/>
    </source>
</evidence>
<evidence type="ECO:0000313" key="19">
    <source>
        <dbReference type="Proteomes" id="UP000002384"/>
    </source>
</evidence>
<protein>
    <recommendedName>
        <fullName evidence="6">Phosphoenolpyruvate synthase</fullName>
        <ecNumber evidence="5">2.7.9.2</ecNumber>
    </recommendedName>
    <alternativeName>
        <fullName evidence="13">Pyruvate, water dikinase</fullName>
    </alternativeName>
</protein>
<dbReference type="InterPro" id="IPR000121">
    <property type="entry name" value="PEP_util_C"/>
</dbReference>
<evidence type="ECO:0000259" key="17">
    <source>
        <dbReference type="Pfam" id="PF02896"/>
    </source>
</evidence>
<evidence type="ECO:0000256" key="12">
    <source>
        <dbReference type="ARBA" id="ARBA00022842"/>
    </source>
</evidence>
<comment type="cofactor">
    <cofactor evidence="1">
        <name>Mg(2+)</name>
        <dbReference type="ChEBI" id="CHEBI:18420"/>
    </cofactor>
</comment>
<keyword evidence="8" id="KW-0479">Metal-binding</keyword>
<dbReference type="SUPFAM" id="SSF56059">
    <property type="entry name" value="Glutathione synthetase ATP-binding domain-like"/>
    <property type="match status" value="1"/>
</dbReference>
<dbReference type="EC" id="2.7.9.2" evidence="5"/>
<evidence type="ECO:0000256" key="13">
    <source>
        <dbReference type="ARBA" id="ARBA00033470"/>
    </source>
</evidence>
<dbReference type="InterPro" id="IPR006319">
    <property type="entry name" value="PEP_synth"/>
</dbReference>
<dbReference type="Pfam" id="PF01326">
    <property type="entry name" value="PPDK_N"/>
    <property type="match status" value="1"/>
</dbReference>
<dbReference type="SUPFAM" id="SSF51621">
    <property type="entry name" value="Phosphoenolpyruvate/pyruvate domain"/>
    <property type="match status" value="1"/>
</dbReference>
<comment type="pathway">
    <text evidence="3">Carbohydrate biosynthesis; gluconeogenesis.</text>
</comment>
<dbReference type="Gene3D" id="3.30.470.20">
    <property type="entry name" value="ATP-grasp fold, B domain"/>
    <property type="match status" value="1"/>
</dbReference>
<dbReference type="InterPro" id="IPR018274">
    <property type="entry name" value="PEP_util_AS"/>
</dbReference>
<keyword evidence="19" id="KW-1185">Reference proteome</keyword>
<evidence type="ECO:0000256" key="1">
    <source>
        <dbReference type="ARBA" id="ARBA00001946"/>
    </source>
</evidence>
<dbReference type="GO" id="GO:0006094">
    <property type="term" value="P:gluconeogenesis"/>
    <property type="evidence" value="ECO:0007669"/>
    <property type="project" value="UniProtKB-UniPathway"/>
</dbReference>
<dbReference type="RefSeq" id="WP_015954008.1">
    <property type="nucleotide sequence ID" value="NC_011729.1"/>
</dbReference>
<evidence type="ECO:0000256" key="4">
    <source>
        <dbReference type="ARBA" id="ARBA00007837"/>
    </source>
</evidence>
<evidence type="ECO:0000256" key="3">
    <source>
        <dbReference type="ARBA" id="ARBA00004742"/>
    </source>
</evidence>
<dbReference type="InterPro" id="IPR023151">
    <property type="entry name" value="PEP_util_CS"/>
</dbReference>
<comment type="catalytic activity">
    <reaction evidence="14">
        <text>pyruvate + ATP + H2O = phosphoenolpyruvate + AMP + phosphate + 2 H(+)</text>
        <dbReference type="Rhea" id="RHEA:11364"/>
        <dbReference type="ChEBI" id="CHEBI:15361"/>
        <dbReference type="ChEBI" id="CHEBI:15377"/>
        <dbReference type="ChEBI" id="CHEBI:15378"/>
        <dbReference type="ChEBI" id="CHEBI:30616"/>
        <dbReference type="ChEBI" id="CHEBI:43474"/>
        <dbReference type="ChEBI" id="CHEBI:58702"/>
        <dbReference type="ChEBI" id="CHEBI:456215"/>
        <dbReference type="EC" id="2.7.9.2"/>
    </reaction>
</comment>
<accession>B7KDV0</accession>
<dbReference type="KEGG" id="cyc:PCC7424_1972"/>
<dbReference type="InterPro" id="IPR013815">
    <property type="entry name" value="ATP_grasp_subdomain_1"/>
</dbReference>
<organism evidence="18 19">
    <name type="scientific">Gloeothece citriformis (strain PCC 7424)</name>
    <name type="common">Cyanothece sp. (strain PCC 7424)</name>
    <dbReference type="NCBI Taxonomy" id="65393"/>
    <lineage>
        <taxon>Bacteria</taxon>
        <taxon>Bacillati</taxon>
        <taxon>Cyanobacteriota</taxon>
        <taxon>Cyanophyceae</taxon>
        <taxon>Oscillatoriophycideae</taxon>
        <taxon>Chroococcales</taxon>
        <taxon>Aphanothecaceae</taxon>
        <taxon>Gloeothece</taxon>
        <taxon>Gloeothece citriformis</taxon>
    </lineage>
</organism>
<dbReference type="UniPathway" id="UPA00138"/>
<dbReference type="HOGENOM" id="CLU_007308_6_2_3"/>
<dbReference type="InterPro" id="IPR015813">
    <property type="entry name" value="Pyrv/PenolPyrv_kinase-like_dom"/>
</dbReference>
<dbReference type="InterPro" id="IPR040442">
    <property type="entry name" value="Pyrv_kinase-like_dom_sf"/>
</dbReference>
<dbReference type="Gene3D" id="3.30.1490.20">
    <property type="entry name" value="ATP-grasp fold, A domain"/>
    <property type="match status" value="1"/>
</dbReference>
<evidence type="ECO:0000256" key="5">
    <source>
        <dbReference type="ARBA" id="ARBA00011996"/>
    </source>
</evidence>
<gene>
    <name evidence="18" type="ordered locus">PCC7424_1972</name>
</gene>
<dbReference type="GO" id="GO:0046872">
    <property type="term" value="F:metal ion binding"/>
    <property type="evidence" value="ECO:0007669"/>
    <property type="project" value="UniProtKB-KW"/>
</dbReference>
<dbReference type="InterPro" id="IPR008279">
    <property type="entry name" value="PEP-util_enz_mobile_dom"/>
</dbReference>
<dbReference type="Gene3D" id="3.50.30.10">
    <property type="entry name" value="Phosphohistidine domain"/>
    <property type="match status" value="1"/>
</dbReference>
<dbReference type="Proteomes" id="UP000002384">
    <property type="component" value="Chromosome"/>
</dbReference>
<dbReference type="Pfam" id="PF02896">
    <property type="entry name" value="PEP-utilizers_C"/>
    <property type="match status" value="1"/>
</dbReference>
<dbReference type="OrthoDB" id="9765468at2"/>
<dbReference type="GO" id="GO:0005524">
    <property type="term" value="F:ATP binding"/>
    <property type="evidence" value="ECO:0007669"/>
    <property type="project" value="UniProtKB-KW"/>
</dbReference>
<evidence type="ECO:0000259" key="15">
    <source>
        <dbReference type="Pfam" id="PF00391"/>
    </source>
</evidence>
<dbReference type="eggNOG" id="COG0574">
    <property type="taxonomic scope" value="Bacteria"/>
</dbReference>
<evidence type="ECO:0000259" key="16">
    <source>
        <dbReference type="Pfam" id="PF01326"/>
    </source>
</evidence>
<keyword evidence="11" id="KW-0067">ATP-binding</keyword>
<dbReference type="PANTHER" id="PTHR43030:SF1">
    <property type="entry name" value="PHOSPHOENOLPYRUVATE SYNTHASE"/>
    <property type="match status" value="1"/>
</dbReference>
<dbReference type="EMBL" id="CP001291">
    <property type="protein sequence ID" value="ACK70402.1"/>
    <property type="molecule type" value="Genomic_DNA"/>
</dbReference>
<dbReference type="PROSITE" id="PS00742">
    <property type="entry name" value="PEP_ENZYMES_2"/>
    <property type="match status" value="1"/>
</dbReference>
<dbReference type="SUPFAM" id="SSF52009">
    <property type="entry name" value="Phosphohistidine domain"/>
    <property type="match status" value="1"/>
</dbReference>
<keyword evidence="10" id="KW-0418">Kinase</keyword>
<feature type="domain" description="PEP-utilising enzyme mobile" evidence="15">
    <location>
        <begin position="371"/>
        <end position="442"/>
    </location>
</feature>
<dbReference type="InterPro" id="IPR002192">
    <property type="entry name" value="PPDK_AMP/ATP-bd"/>
</dbReference>
<dbReference type="Gene3D" id="3.20.20.60">
    <property type="entry name" value="Phosphoenolpyruvate-binding domains"/>
    <property type="match status" value="1"/>
</dbReference>
<comment type="function">
    <text evidence="2">Catalyzes the phosphorylation of pyruvate to phosphoenolpyruvate.</text>
</comment>